<dbReference type="InterPro" id="IPR050072">
    <property type="entry name" value="Peptidase_M20A"/>
</dbReference>
<evidence type="ECO:0000256" key="2">
    <source>
        <dbReference type="ARBA" id="ARBA00022801"/>
    </source>
</evidence>
<dbReference type="Gene3D" id="3.30.70.360">
    <property type="match status" value="1"/>
</dbReference>
<reference evidence="4 5" key="1">
    <citation type="journal article" date="2015" name="Nature">
        <title>rRNA introns, odd ribosomes, and small enigmatic genomes across a large radiation of phyla.</title>
        <authorList>
            <person name="Brown C.T."/>
            <person name="Hug L.A."/>
            <person name="Thomas B.C."/>
            <person name="Sharon I."/>
            <person name="Castelle C.J."/>
            <person name="Singh A."/>
            <person name="Wilkins M.J."/>
            <person name="Williams K.H."/>
            <person name="Banfield J.F."/>
        </authorList>
    </citation>
    <scope>NUCLEOTIDE SEQUENCE [LARGE SCALE GENOMIC DNA]</scope>
</reference>
<dbReference type="InterPro" id="IPR011650">
    <property type="entry name" value="Peptidase_M20_dimer"/>
</dbReference>
<dbReference type="GO" id="GO:0016787">
    <property type="term" value="F:hydrolase activity"/>
    <property type="evidence" value="ECO:0007669"/>
    <property type="project" value="UniProtKB-KW"/>
</dbReference>
<dbReference type="InterPro" id="IPR036264">
    <property type="entry name" value="Bact_exopeptidase_dim_dom"/>
</dbReference>
<dbReference type="SUPFAM" id="SSF53187">
    <property type="entry name" value="Zn-dependent exopeptidases"/>
    <property type="match status" value="1"/>
</dbReference>
<feature type="domain" description="Peptidase M20 dimerisation" evidence="3">
    <location>
        <begin position="209"/>
        <end position="278"/>
    </location>
</feature>
<gene>
    <name evidence="4" type="ORF">UV61_C0005G0067</name>
</gene>
<dbReference type="PANTHER" id="PTHR43808:SF17">
    <property type="entry name" value="PEPTIDASE M20"/>
    <property type="match status" value="1"/>
</dbReference>
<proteinExistence type="predicted"/>
<evidence type="ECO:0000259" key="3">
    <source>
        <dbReference type="Pfam" id="PF07687"/>
    </source>
</evidence>
<dbReference type="Pfam" id="PF01546">
    <property type="entry name" value="Peptidase_M20"/>
    <property type="match status" value="1"/>
</dbReference>
<organism evidence="4 5">
    <name type="scientific">Candidatus Gottesmanbacteria bacterium GW2011_GWB1_43_11</name>
    <dbReference type="NCBI Taxonomy" id="1618446"/>
    <lineage>
        <taxon>Bacteria</taxon>
        <taxon>Candidatus Gottesmaniibacteriota</taxon>
    </lineage>
</organism>
<dbReference type="GO" id="GO:0046872">
    <property type="term" value="F:metal ion binding"/>
    <property type="evidence" value="ECO:0007669"/>
    <property type="project" value="UniProtKB-KW"/>
</dbReference>
<evidence type="ECO:0000256" key="1">
    <source>
        <dbReference type="ARBA" id="ARBA00022723"/>
    </source>
</evidence>
<evidence type="ECO:0000313" key="4">
    <source>
        <dbReference type="EMBL" id="KKS87046.1"/>
    </source>
</evidence>
<dbReference type="EMBL" id="LCFD01000005">
    <property type="protein sequence ID" value="KKS87046.1"/>
    <property type="molecule type" value="Genomic_DNA"/>
</dbReference>
<name>A0A0G1EVJ1_9BACT</name>
<dbReference type="SUPFAM" id="SSF55031">
    <property type="entry name" value="Bacterial exopeptidase dimerisation domain"/>
    <property type="match status" value="1"/>
</dbReference>
<dbReference type="AlphaFoldDB" id="A0A0G1EVJ1"/>
<accession>A0A0G1EVJ1</accession>
<keyword evidence="2" id="KW-0378">Hydrolase</keyword>
<keyword evidence="1" id="KW-0479">Metal-binding</keyword>
<comment type="caution">
    <text evidence="4">The sequence shown here is derived from an EMBL/GenBank/DDBJ whole genome shotgun (WGS) entry which is preliminary data.</text>
</comment>
<dbReference type="Gene3D" id="3.40.630.10">
    <property type="entry name" value="Zn peptidases"/>
    <property type="match status" value="1"/>
</dbReference>
<sequence length="386" mass="43348">MKYPPLFHNKNILQIFESANKQEVKLIKSLQRIASIYSPTFHERDKVNYLHEMLKDLGIQSKIDKQGNLYGEFKTQSKTAAYLLVIAHVDTVLTPSKKVKNTTDYLYGHGVCDNSTGVNTLYWILKFIKEFSISLPVHLIFSFTVQEEGLGVKGGMRFLLTHVPKLIAILNLESHNLGRIVHECPGQYRIKLLVETSPGGHSFRDFGSPNAIVVTSYIIGQLAKIKGFEKKQTTYNIGKITGGNGINAIATSCECTLEIRALVQRKLGKYINAFEKILFDLERQFKGVKITKTILAQTTAVVTSPSERIYQMTEEVQSYLGIKTFFEMGNNDGDVPLALGIPTVTIGSSNGFKTHSQDEYVEKKTLLLGFKQNLLTLLYLAHNYQS</sequence>
<evidence type="ECO:0000313" key="5">
    <source>
        <dbReference type="Proteomes" id="UP000034050"/>
    </source>
</evidence>
<dbReference type="InterPro" id="IPR002933">
    <property type="entry name" value="Peptidase_M20"/>
</dbReference>
<dbReference type="PANTHER" id="PTHR43808">
    <property type="entry name" value="ACETYLORNITHINE DEACETYLASE"/>
    <property type="match status" value="1"/>
</dbReference>
<protein>
    <submittedName>
        <fullName evidence="4">Peptidase M20</fullName>
    </submittedName>
</protein>
<dbReference type="Pfam" id="PF07687">
    <property type="entry name" value="M20_dimer"/>
    <property type="match status" value="1"/>
</dbReference>
<dbReference type="Proteomes" id="UP000034050">
    <property type="component" value="Unassembled WGS sequence"/>
</dbReference>
<dbReference type="STRING" id="1618446.UV61_C0005G0067"/>